<dbReference type="PANTHER" id="PTHR42788">
    <property type="entry name" value="TAURINE IMPORT ATP-BINDING PROTEIN-RELATED"/>
    <property type="match status" value="1"/>
</dbReference>
<dbReference type="InterPro" id="IPR050166">
    <property type="entry name" value="ABC_transporter_ATP-bind"/>
</dbReference>
<dbReference type="RefSeq" id="WP_332081124.1">
    <property type="nucleotide sequence ID" value="NZ_JAZHYN010000013.1"/>
</dbReference>
<dbReference type="PANTHER" id="PTHR42788:SF19">
    <property type="entry name" value="ALIPHATIC SULFONATES IMPORT ATP-BINDING PROTEIN SSUB 2"/>
    <property type="match status" value="1"/>
</dbReference>
<dbReference type="InterPro" id="IPR003593">
    <property type="entry name" value="AAA+_ATPase"/>
</dbReference>
<protein>
    <submittedName>
        <fullName evidence="6">ATP-binding cassette domain-containing protein</fullName>
    </submittedName>
</protein>
<dbReference type="GO" id="GO:0005524">
    <property type="term" value="F:ATP binding"/>
    <property type="evidence" value="ECO:0007669"/>
    <property type="project" value="UniProtKB-KW"/>
</dbReference>
<evidence type="ECO:0000256" key="4">
    <source>
        <dbReference type="ARBA" id="ARBA00022840"/>
    </source>
</evidence>
<feature type="domain" description="ABC transporter" evidence="5">
    <location>
        <begin position="17"/>
        <end position="233"/>
    </location>
</feature>
<dbReference type="SUPFAM" id="SSF52540">
    <property type="entry name" value="P-loop containing nucleoside triphosphate hydrolases"/>
    <property type="match status" value="1"/>
</dbReference>
<dbReference type="PROSITE" id="PS50893">
    <property type="entry name" value="ABC_TRANSPORTER_2"/>
    <property type="match status" value="1"/>
</dbReference>
<keyword evidence="4 6" id="KW-0067">ATP-binding</keyword>
<sequence length="247" mass="26618">MNDTFRAGGAASLDLAIAAKDYHAGDAPPARALEDLRLTLPAGQAGALVGPSGCGKTTLLRLIAGLDKDFVGTIALPEHGRLGMVFQEPRLLPWRSVHDNIAIAAPQAREEEIAGLVEQLSLAEHAAHFPQELSLGIARRVALARALAIKPDLLLLDEPLVSLDAALARDLREMIARLIDERRITTLIVTHDLREAIALADRIFLLSPRPAHVVATLDVATPRRLMTKETAERLEAQAHAALEAGRR</sequence>
<dbReference type="InterPro" id="IPR003439">
    <property type="entry name" value="ABC_transporter-like_ATP-bd"/>
</dbReference>
<comment type="similarity">
    <text evidence="1">Belongs to the ABC transporter superfamily.</text>
</comment>
<reference evidence="6 7" key="1">
    <citation type="submission" date="2024-02" db="EMBL/GenBank/DDBJ databases">
        <authorList>
            <person name="Grouzdev D."/>
        </authorList>
    </citation>
    <scope>NUCLEOTIDE SEQUENCE [LARGE SCALE GENOMIC DNA]</scope>
    <source>
        <strain evidence="6 7">9N</strain>
    </source>
</reference>
<dbReference type="Gene3D" id="3.40.50.300">
    <property type="entry name" value="P-loop containing nucleotide triphosphate hydrolases"/>
    <property type="match status" value="1"/>
</dbReference>
<accession>A0ABU7XGK0</accession>
<evidence type="ECO:0000256" key="2">
    <source>
        <dbReference type="ARBA" id="ARBA00022448"/>
    </source>
</evidence>
<proteinExistence type="inferred from homology"/>
<dbReference type="EMBL" id="JAZHYN010000013">
    <property type="protein sequence ID" value="MEF3366147.1"/>
    <property type="molecule type" value="Genomic_DNA"/>
</dbReference>
<organism evidence="6 7">
    <name type="scientific">Methylocystis borbori</name>
    <dbReference type="NCBI Taxonomy" id="3118750"/>
    <lineage>
        <taxon>Bacteria</taxon>
        <taxon>Pseudomonadati</taxon>
        <taxon>Pseudomonadota</taxon>
        <taxon>Alphaproteobacteria</taxon>
        <taxon>Hyphomicrobiales</taxon>
        <taxon>Methylocystaceae</taxon>
        <taxon>Methylocystis</taxon>
    </lineage>
</organism>
<evidence type="ECO:0000313" key="6">
    <source>
        <dbReference type="EMBL" id="MEF3366147.1"/>
    </source>
</evidence>
<evidence type="ECO:0000313" key="7">
    <source>
        <dbReference type="Proteomes" id="UP001350748"/>
    </source>
</evidence>
<keyword evidence="2" id="KW-0813">Transport</keyword>
<evidence type="ECO:0000259" key="5">
    <source>
        <dbReference type="PROSITE" id="PS50893"/>
    </source>
</evidence>
<keyword evidence="3" id="KW-0547">Nucleotide-binding</keyword>
<dbReference type="SMART" id="SM00382">
    <property type="entry name" value="AAA"/>
    <property type="match status" value="1"/>
</dbReference>
<evidence type="ECO:0000256" key="3">
    <source>
        <dbReference type="ARBA" id="ARBA00022741"/>
    </source>
</evidence>
<keyword evidence="7" id="KW-1185">Reference proteome</keyword>
<comment type="caution">
    <text evidence="6">The sequence shown here is derived from an EMBL/GenBank/DDBJ whole genome shotgun (WGS) entry which is preliminary data.</text>
</comment>
<dbReference type="Pfam" id="PF00005">
    <property type="entry name" value="ABC_tran"/>
    <property type="match status" value="1"/>
</dbReference>
<dbReference type="InterPro" id="IPR027417">
    <property type="entry name" value="P-loop_NTPase"/>
</dbReference>
<dbReference type="Proteomes" id="UP001350748">
    <property type="component" value="Unassembled WGS sequence"/>
</dbReference>
<evidence type="ECO:0000256" key="1">
    <source>
        <dbReference type="ARBA" id="ARBA00005417"/>
    </source>
</evidence>
<gene>
    <name evidence="6" type="ORF">V3H18_06305</name>
</gene>
<name>A0ABU7XGK0_9HYPH</name>